<organism evidence="1 2">
    <name type="scientific">Pseudooceanicola albus</name>
    <dbReference type="NCBI Taxonomy" id="2692189"/>
    <lineage>
        <taxon>Bacteria</taxon>
        <taxon>Pseudomonadati</taxon>
        <taxon>Pseudomonadota</taxon>
        <taxon>Alphaproteobacteria</taxon>
        <taxon>Rhodobacterales</taxon>
        <taxon>Paracoccaceae</taxon>
        <taxon>Pseudooceanicola</taxon>
    </lineage>
</organism>
<proteinExistence type="predicted"/>
<evidence type="ECO:0000313" key="2">
    <source>
        <dbReference type="Proteomes" id="UP000477911"/>
    </source>
</evidence>
<dbReference type="EMBL" id="WUMU01000051">
    <property type="protein sequence ID" value="MXN21170.1"/>
    <property type="molecule type" value="Genomic_DNA"/>
</dbReference>
<keyword evidence="2" id="KW-1185">Reference proteome</keyword>
<reference evidence="1 2" key="1">
    <citation type="submission" date="2019-12" db="EMBL/GenBank/DDBJ databases">
        <authorList>
            <person name="Li M."/>
        </authorList>
    </citation>
    <scope>NUCLEOTIDE SEQUENCE [LARGE SCALE GENOMIC DNA]</scope>
    <source>
        <strain evidence="1 2">GBMRC 2024</strain>
    </source>
</reference>
<name>A0A6L7GD56_9RHOB</name>
<comment type="caution">
    <text evidence="1">The sequence shown here is derived from an EMBL/GenBank/DDBJ whole genome shotgun (WGS) entry which is preliminary data.</text>
</comment>
<protein>
    <submittedName>
        <fullName evidence="1">Uncharacterized protein</fullName>
    </submittedName>
</protein>
<sequence length="190" mass="20876">MALMKQLLFDQYSIDLQDKDVAALALHDSGNHITVDDLDRTHRDIYPKEVTAAAKVGFLAKLFSGNGKVIQRGLIEETKWYAALEVDGKVFHYGAAVRLAVAATSIQIEDFSVSLPNISAAAQLGFTEARAGIYTVGFGGFPPTLMPDKLDFSVENFTDFRNVYNQTVAHVFAVDNRHLIKPTLLMALGE</sequence>
<dbReference type="RefSeq" id="WP_160897281.1">
    <property type="nucleotide sequence ID" value="NZ_WUMU01000051.1"/>
</dbReference>
<dbReference type="Proteomes" id="UP000477911">
    <property type="component" value="Unassembled WGS sequence"/>
</dbReference>
<dbReference type="AlphaFoldDB" id="A0A6L7GD56"/>
<accession>A0A6L7GD56</accession>
<evidence type="ECO:0000313" key="1">
    <source>
        <dbReference type="EMBL" id="MXN21170.1"/>
    </source>
</evidence>
<gene>
    <name evidence="1" type="ORF">GR170_25410</name>
</gene>